<keyword evidence="1" id="KW-1133">Transmembrane helix</keyword>
<dbReference type="AlphaFoldDB" id="A0AAW1N7Q8"/>
<feature type="transmembrane region" description="Helical" evidence="1">
    <location>
        <begin position="489"/>
        <end position="507"/>
    </location>
</feature>
<dbReference type="PANTHER" id="PTHR24177:SF292">
    <property type="entry name" value="ANKYRIN REPEAT FAMILY PROTEIN-RELATED"/>
    <property type="match status" value="1"/>
</dbReference>
<dbReference type="Pfam" id="PF13962">
    <property type="entry name" value="PGG"/>
    <property type="match status" value="1"/>
</dbReference>
<comment type="caution">
    <text evidence="3">The sequence shown here is derived from an EMBL/GenBank/DDBJ whole genome shotgun (WGS) entry which is preliminary data.</text>
</comment>
<organism evidence="3 4">
    <name type="scientific">Saponaria officinalis</name>
    <name type="common">Common soapwort</name>
    <name type="synonym">Lychnis saponaria</name>
    <dbReference type="NCBI Taxonomy" id="3572"/>
    <lineage>
        <taxon>Eukaryota</taxon>
        <taxon>Viridiplantae</taxon>
        <taxon>Streptophyta</taxon>
        <taxon>Embryophyta</taxon>
        <taxon>Tracheophyta</taxon>
        <taxon>Spermatophyta</taxon>
        <taxon>Magnoliopsida</taxon>
        <taxon>eudicotyledons</taxon>
        <taxon>Gunneridae</taxon>
        <taxon>Pentapetalae</taxon>
        <taxon>Caryophyllales</taxon>
        <taxon>Caryophyllaceae</taxon>
        <taxon>Caryophylleae</taxon>
        <taxon>Saponaria</taxon>
    </lineage>
</organism>
<dbReference type="Gene3D" id="1.25.40.20">
    <property type="entry name" value="Ankyrin repeat-containing domain"/>
    <property type="match status" value="2"/>
</dbReference>
<keyword evidence="1" id="KW-0812">Transmembrane</keyword>
<gene>
    <name evidence="3" type="ORF">RND81_01G144200</name>
</gene>
<dbReference type="SMART" id="SM00248">
    <property type="entry name" value="ANK"/>
    <property type="match status" value="3"/>
</dbReference>
<dbReference type="SUPFAM" id="SSF48403">
    <property type="entry name" value="Ankyrin repeat"/>
    <property type="match status" value="1"/>
</dbReference>
<reference evidence="3" key="1">
    <citation type="submission" date="2024-03" db="EMBL/GenBank/DDBJ databases">
        <title>WGS assembly of Saponaria officinalis var. Norfolk2.</title>
        <authorList>
            <person name="Jenkins J."/>
            <person name="Shu S."/>
            <person name="Grimwood J."/>
            <person name="Barry K."/>
            <person name="Goodstein D."/>
            <person name="Schmutz J."/>
            <person name="Leebens-Mack J."/>
            <person name="Osbourn A."/>
        </authorList>
    </citation>
    <scope>NUCLEOTIDE SEQUENCE [LARGE SCALE GENOMIC DNA]</scope>
    <source>
        <strain evidence="3">JIC</strain>
    </source>
</reference>
<feature type="transmembrane region" description="Helical" evidence="1">
    <location>
        <begin position="600"/>
        <end position="619"/>
    </location>
</feature>
<name>A0AAW1N7Q8_SAPOF</name>
<evidence type="ECO:0000259" key="2">
    <source>
        <dbReference type="Pfam" id="PF13962"/>
    </source>
</evidence>
<evidence type="ECO:0000313" key="3">
    <source>
        <dbReference type="EMBL" id="KAK9757156.1"/>
    </source>
</evidence>
<protein>
    <recommendedName>
        <fullName evidence="2">PGG domain-containing protein</fullName>
    </recommendedName>
</protein>
<evidence type="ECO:0000256" key="1">
    <source>
        <dbReference type="SAM" id="Phobius"/>
    </source>
</evidence>
<sequence>MSSAGSRVRPYLVDHLDHVQGEEYKEGEEEWNGAEEGFDYKVDDDDESVITAWESVLKYRSLYVAAFTRDWETALRIVKKDPGGCTAKITKDGGTFIHVALGFCEDETYLNDILSLIDDVDLEAKDNGGRTPLRYAVTSRNLTALRVLAEKRPNSRHSSHLNDLGVSPIGLKQIALYLFRETIKDDSNFSSAQACFILSTLISSDVIGPALYALNQRDSLALFEFGNANTLLNCLAGRPKAFPTGNQLGIFARLTYSLISVNTKDKSFEHDIGSSATEKVDGYGVLFLSKNPIKTLVQRVKRIRDMKLMHVQALEMLDLLCNLLDKDEKQFRQCVKIKKAAALTAAKEGNYEVLTKILRTCPSVLDFGARDGQTLFHLAASLRHEKILSLLYELGPYRDRATMLLDNKKDHLLHKVARLPTPGHLFGFGAASQMQREMQWFKAVASLTPPKYLRRENKDGKTARELFTEEHKELLKEAENWMRDTAQSCTVVAALIATMVFTASFTVPGGNNQNTGYPIFLGTPAFVIFTMSCAMAFFSSITSVLAFTVILTASYLEEDFVFSLPLKMIMGLVSLTFAAACMMVAFCATVHMVLSHQIKLIVIPVSLPAIYPILLFIFMQLPLLADMFSTTFGNAHLPSPDNSYLKRRLPPPPLGVVNWLKVMFRRGKNLLCNKGK</sequence>
<proteinExistence type="predicted"/>
<dbReference type="InterPro" id="IPR036770">
    <property type="entry name" value="Ankyrin_rpt-contain_sf"/>
</dbReference>
<feature type="transmembrane region" description="Helical" evidence="1">
    <location>
        <begin position="568"/>
        <end position="594"/>
    </location>
</feature>
<dbReference type="EMBL" id="JBDFQZ010000001">
    <property type="protein sequence ID" value="KAK9757156.1"/>
    <property type="molecule type" value="Genomic_DNA"/>
</dbReference>
<keyword evidence="4" id="KW-1185">Reference proteome</keyword>
<feature type="domain" description="PGG" evidence="2">
    <location>
        <begin position="480"/>
        <end position="592"/>
    </location>
</feature>
<evidence type="ECO:0000313" key="4">
    <source>
        <dbReference type="Proteomes" id="UP001443914"/>
    </source>
</evidence>
<dbReference type="GO" id="GO:0016020">
    <property type="term" value="C:membrane"/>
    <property type="evidence" value="ECO:0007669"/>
    <property type="project" value="TreeGrafter"/>
</dbReference>
<dbReference type="InterPro" id="IPR002110">
    <property type="entry name" value="Ankyrin_rpt"/>
</dbReference>
<keyword evidence="1" id="KW-0472">Membrane</keyword>
<dbReference type="PANTHER" id="PTHR24177">
    <property type="entry name" value="CASKIN"/>
    <property type="match status" value="1"/>
</dbReference>
<feature type="transmembrane region" description="Helical" evidence="1">
    <location>
        <begin position="527"/>
        <end position="556"/>
    </location>
</feature>
<dbReference type="Proteomes" id="UP001443914">
    <property type="component" value="Unassembled WGS sequence"/>
</dbReference>
<accession>A0AAW1N7Q8</accession>
<dbReference type="InterPro" id="IPR026961">
    <property type="entry name" value="PGG_dom"/>
</dbReference>